<sequence length="282" mass="30962">MPDFDDPYWTVAVLAPIAAVIAVAARGRWKKFGLGVGVFAAALFLAGRLTAALHRPIDSGVQKLVIRQSGVWVPGYEYRIDRDGRLQAWESPDGEQIRRASVKVSPKVFLHAMDLAEPARADVSYREDPLSRCKLLHHTIDTEINWVMRGGASTSASQHVHCLLGVRDYASGMPGWLAAQVGLSRGRSSWTVWDQRDAVVHYLYTQIPEDAWVVQTSDSLGDDGDGGKLRSGTPDQVRGDGILVSALCSQKEDQSRVRCVLMETKAARELDCHALLSSSPRT</sequence>
<evidence type="ECO:0000313" key="3">
    <source>
        <dbReference type="Proteomes" id="UP001222770"/>
    </source>
</evidence>
<dbReference type="EMBL" id="JAROCY010000001">
    <property type="protein sequence ID" value="MDF8331594.1"/>
    <property type="molecule type" value="Genomic_DNA"/>
</dbReference>
<name>A0ABT6CDH2_9SPHN</name>
<dbReference type="RefSeq" id="WP_277274698.1">
    <property type="nucleotide sequence ID" value="NZ_JAROCY010000001.1"/>
</dbReference>
<evidence type="ECO:0000313" key="2">
    <source>
        <dbReference type="EMBL" id="MDF8331594.1"/>
    </source>
</evidence>
<evidence type="ECO:0000256" key="1">
    <source>
        <dbReference type="SAM" id="Phobius"/>
    </source>
</evidence>
<keyword evidence="1" id="KW-0472">Membrane</keyword>
<keyword evidence="1" id="KW-0812">Transmembrane</keyword>
<dbReference type="Proteomes" id="UP001222770">
    <property type="component" value="Unassembled WGS sequence"/>
</dbReference>
<feature type="transmembrane region" description="Helical" evidence="1">
    <location>
        <begin position="32"/>
        <end position="53"/>
    </location>
</feature>
<feature type="transmembrane region" description="Helical" evidence="1">
    <location>
        <begin position="6"/>
        <end position="25"/>
    </location>
</feature>
<protein>
    <submittedName>
        <fullName evidence="2">Uncharacterized protein</fullName>
    </submittedName>
</protein>
<organism evidence="2 3">
    <name type="scientific">Novosphingobium cyanobacteriorum</name>
    <dbReference type="NCBI Taxonomy" id="3024215"/>
    <lineage>
        <taxon>Bacteria</taxon>
        <taxon>Pseudomonadati</taxon>
        <taxon>Pseudomonadota</taxon>
        <taxon>Alphaproteobacteria</taxon>
        <taxon>Sphingomonadales</taxon>
        <taxon>Sphingomonadaceae</taxon>
        <taxon>Novosphingobium</taxon>
    </lineage>
</organism>
<gene>
    <name evidence="2" type="ORF">POM99_00120</name>
</gene>
<keyword evidence="1" id="KW-1133">Transmembrane helix</keyword>
<proteinExistence type="predicted"/>
<reference evidence="2 3" key="1">
    <citation type="submission" date="2023-03" db="EMBL/GenBank/DDBJ databases">
        <title>Novosphingobium cyanobacteriorum sp. nov., isolated from a eutrophic reservoir during the Microcystis bloom period.</title>
        <authorList>
            <person name="Kang M."/>
            <person name="Le V."/>
            <person name="Ko S.-R."/>
            <person name="Lee S.-A."/>
            <person name="Ahn C.-Y."/>
        </authorList>
    </citation>
    <scope>NUCLEOTIDE SEQUENCE [LARGE SCALE GENOMIC DNA]</scope>
    <source>
        <strain evidence="2 3">HBC54</strain>
    </source>
</reference>
<accession>A0ABT6CDH2</accession>
<comment type="caution">
    <text evidence="2">The sequence shown here is derived from an EMBL/GenBank/DDBJ whole genome shotgun (WGS) entry which is preliminary data.</text>
</comment>
<keyword evidence="3" id="KW-1185">Reference proteome</keyword>